<protein>
    <submittedName>
        <fullName evidence="3">DUF5050 domain-containing protein</fullName>
    </submittedName>
</protein>
<sequence>MKKFVLFTMTFILMMTCYTTSSAADKKETKVLFNGLPLNYYSIDGDIYIKATDLNDFGFFQLYSDDVLTFAQNIHKMIYPLSEENYYKGSLDTQWTKSKVIINNIPIETKLIENENYISIENAKKFSSMTNNNPIIYPKHNTINLSHKNNIFYHKDKEIGYISEEGIPFLSFTYIKNIIGLNGERKQYGSSWIEYAKDEHYSLSITKLNKFKNSILKVYWDNSLVYLTVIKSPLDFDGSDFYMPLTDIEKYLNLDLIVETDTPITRTYEMKDMDRILGAKDDWVYYRTASNGLAAMNLSTGVNRIIDEESCENYLNTMDGYIYYKKWGSGVHRIRVSGDESEKLTSSDVIRISVNKDGIFYLQSESGEVGDFFRVNLDGTNLTRLIDDPDRGMHFTYCLEGNHITYAKRDGIYQVDIDGSNKKMIKDTKDGFREIPDLSNQAWHYFDQFKPTQDVVTTTETKDGNVLCGIMRINYNTKEIKHYVDIVKDSDDYVHTVITDKNIFYTLENTPNILYRVDL</sequence>
<keyword evidence="1" id="KW-0732">Signal</keyword>
<evidence type="ECO:0000259" key="2">
    <source>
        <dbReference type="Pfam" id="PF16472"/>
    </source>
</evidence>
<dbReference type="AlphaFoldDB" id="A0A8J8MBM6"/>
<feature type="signal peptide" evidence="1">
    <location>
        <begin position="1"/>
        <end position="23"/>
    </location>
</feature>
<proteinExistence type="predicted"/>
<feature type="domain" description="Prolow-density lipoprotein receptor-related protein 1-like beta-propeller" evidence="2">
    <location>
        <begin position="279"/>
        <end position="496"/>
    </location>
</feature>
<dbReference type="Pfam" id="PF16472">
    <property type="entry name" value="DUF5050"/>
    <property type="match status" value="1"/>
</dbReference>
<name>A0A8J8MBM6_9FIRM</name>
<organism evidence="3 4">
    <name type="scientific">Vallitalea guaymasensis</name>
    <dbReference type="NCBI Taxonomy" id="1185412"/>
    <lineage>
        <taxon>Bacteria</taxon>
        <taxon>Bacillati</taxon>
        <taxon>Bacillota</taxon>
        <taxon>Clostridia</taxon>
        <taxon>Lachnospirales</taxon>
        <taxon>Vallitaleaceae</taxon>
        <taxon>Vallitalea</taxon>
    </lineage>
</organism>
<evidence type="ECO:0000313" key="3">
    <source>
        <dbReference type="EMBL" id="QUH29928.1"/>
    </source>
</evidence>
<dbReference type="SUPFAM" id="SSF69304">
    <property type="entry name" value="Tricorn protease N-terminal domain"/>
    <property type="match status" value="1"/>
</dbReference>
<accession>A0A8J8MBM6</accession>
<dbReference type="KEGG" id="vgu:HYG85_13820"/>
<evidence type="ECO:0000313" key="4">
    <source>
        <dbReference type="Proteomes" id="UP000677305"/>
    </source>
</evidence>
<keyword evidence="4" id="KW-1185">Reference proteome</keyword>
<dbReference type="EMBL" id="CP058561">
    <property type="protein sequence ID" value="QUH29928.1"/>
    <property type="molecule type" value="Genomic_DNA"/>
</dbReference>
<feature type="chain" id="PRO_5035293889" evidence="1">
    <location>
        <begin position="24"/>
        <end position="519"/>
    </location>
</feature>
<dbReference type="Gene3D" id="2.120.10.30">
    <property type="entry name" value="TolB, C-terminal domain"/>
    <property type="match status" value="1"/>
</dbReference>
<dbReference type="RefSeq" id="WP_212690170.1">
    <property type="nucleotide sequence ID" value="NZ_CP058561.1"/>
</dbReference>
<dbReference type="Proteomes" id="UP000677305">
    <property type="component" value="Chromosome"/>
</dbReference>
<dbReference type="InterPro" id="IPR011042">
    <property type="entry name" value="6-blade_b-propeller_TolB-like"/>
</dbReference>
<reference evidence="3 4" key="1">
    <citation type="submission" date="2020-07" db="EMBL/GenBank/DDBJ databases">
        <title>Vallitalea guaymasensis genome.</title>
        <authorList>
            <person name="Postec A."/>
        </authorList>
    </citation>
    <scope>NUCLEOTIDE SEQUENCE [LARGE SCALE GENOMIC DNA]</scope>
    <source>
        <strain evidence="3 4">Ra1766G1</strain>
    </source>
</reference>
<evidence type="ECO:0000256" key="1">
    <source>
        <dbReference type="SAM" id="SignalP"/>
    </source>
</evidence>
<gene>
    <name evidence="3" type="ORF">HYG85_13820</name>
</gene>
<dbReference type="InterPro" id="IPR032485">
    <property type="entry name" value="LRP1-like_beta_prop"/>
</dbReference>